<dbReference type="SUPFAM" id="SSF81321">
    <property type="entry name" value="Family A G protein-coupled receptor-like"/>
    <property type="match status" value="1"/>
</dbReference>
<accession>A0AAV5TVD2</accession>
<dbReference type="PANTHER" id="PTHR31748:SF1">
    <property type="entry name" value="SERPENTINE RECEPTOR, CLASS V"/>
    <property type="match status" value="1"/>
</dbReference>
<protein>
    <recommendedName>
        <fullName evidence="4">G protein-coupled receptor</fullName>
    </recommendedName>
</protein>
<evidence type="ECO:0000313" key="3">
    <source>
        <dbReference type="Proteomes" id="UP001432027"/>
    </source>
</evidence>
<dbReference type="InterPro" id="IPR019426">
    <property type="entry name" value="7TM_GPCR_serpentine_rcpt_Srv"/>
</dbReference>
<keyword evidence="1" id="KW-1133">Transmembrane helix</keyword>
<keyword evidence="3" id="KW-1185">Reference proteome</keyword>
<gene>
    <name evidence="2" type="ORF">PENTCL1PPCAC_20660</name>
</gene>
<evidence type="ECO:0008006" key="4">
    <source>
        <dbReference type="Google" id="ProtNLM"/>
    </source>
</evidence>
<name>A0AAV5TVD2_9BILA</name>
<evidence type="ECO:0000313" key="2">
    <source>
        <dbReference type="EMBL" id="GMS98485.1"/>
    </source>
</evidence>
<dbReference type="Proteomes" id="UP001432027">
    <property type="component" value="Unassembled WGS sequence"/>
</dbReference>
<dbReference type="AlphaFoldDB" id="A0AAV5TVD2"/>
<dbReference type="Gene3D" id="1.20.1070.10">
    <property type="entry name" value="Rhodopsin 7-helix transmembrane proteins"/>
    <property type="match status" value="1"/>
</dbReference>
<dbReference type="PANTHER" id="PTHR31748">
    <property type="entry name" value="SERPENTINE RECEPTOR, CLASS V"/>
    <property type="match status" value="1"/>
</dbReference>
<comment type="caution">
    <text evidence="2">The sequence shown here is derived from an EMBL/GenBank/DDBJ whole genome shotgun (WGS) entry which is preliminary data.</text>
</comment>
<feature type="non-terminal residue" evidence="2">
    <location>
        <position position="112"/>
    </location>
</feature>
<feature type="transmembrane region" description="Helical" evidence="1">
    <location>
        <begin position="6"/>
        <end position="22"/>
    </location>
</feature>
<organism evidence="2 3">
    <name type="scientific">Pristionchus entomophagus</name>
    <dbReference type="NCBI Taxonomy" id="358040"/>
    <lineage>
        <taxon>Eukaryota</taxon>
        <taxon>Metazoa</taxon>
        <taxon>Ecdysozoa</taxon>
        <taxon>Nematoda</taxon>
        <taxon>Chromadorea</taxon>
        <taxon>Rhabditida</taxon>
        <taxon>Rhabditina</taxon>
        <taxon>Diplogasteromorpha</taxon>
        <taxon>Diplogasteroidea</taxon>
        <taxon>Neodiplogasteridae</taxon>
        <taxon>Pristionchus</taxon>
    </lineage>
</organism>
<proteinExistence type="predicted"/>
<evidence type="ECO:0000256" key="1">
    <source>
        <dbReference type="SAM" id="Phobius"/>
    </source>
</evidence>
<dbReference type="Pfam" id="PF10323">
    <property type="entry name" value="7TM_GPCR_Srv"/>
    <property type="match status" value="1"/>
</dbReference>
<keyword evidence="1" id="KW-0472">Membrane</keyword>
<dbReference type="EMBL" id="BTSX01000005">
    <property type="protein sequence ID" value="GMS98485.1"/>
    <property type="molecule type" value="Genomic_DNA"/>
</dbReference>
<keyword evidence="1" id="KW-0812">Transmembrane</keyword>
<reference evidence="2" key="1">
    <citation type="submission" date="2023-10" db="EMBL/GenBank/DDBJ databases">
        <title>Genome assembly of Pristionchus species.</title>
        <authorList>
            <person name="Yoshida K."/>
            <person name="Sommer R.J."/>
        </authorList>
    </citation>
    <scope>NUCLEOTIDE SEQUENCE</scope>
    <source>
        <strain evidence="2">RS0144</strain>
    </source>
</reference>
<feature type="non-terminal residue" evidence="2">
    <location>
        <position position="1"/>
    </location>
</feature>
<sequence length="112" mass="12639">IAQSVVSILTLPLACSILFVLARNRRTHAGAFFTLFKIGQVYDIVSLITFHMIGVFPTQGLVLDDELMGTQLFCRTYHFFTYFLHICEALNNTIICLNRATAVLTPFSHQKV</sequence>